<evidence type="ECO:0000256" key="3">
    <source>
        <dbReference type="ARBA" id="ARBA00012925"/>
    </source>
</evidence>
<comment type="caution">
    <text evidence="10">The sequence shown here is derived from an EMBL/GenBank/DDBJ whole genome shotgun (WGS) entry which is preliminary data.</text>
</comment>
<reference evidence="10" key="1">
    <citation type="submission" date="2021-02" db="EMBL/GenBank/DDBJ databases">
        <authorList>
            <person name="Dougan E. K."/>
            <person name="Rhodes N."/>
            <person name="Thang M."/>
            <person name="Chan C."/>
        </authorList>
    </citation>
    <scope>NUCLEOTIDE SEQUENCE</scope>
</reference>
<dbReference type="PANTHER" id="PTHR18952:SF265">
    <property type="entry name" value="CARBONIC ANHYDRASE"/>
    <property type="match status" value="1"/>
</dbReference>
<comment type="catalytic activity">
    <reaction evidence="7 8">
        <text>hydrogencarbonate + H(+) = CO2 + H2O</text>
        <dbReference type="Rhea" id="RHEA:10748"/>
        <dbReference type="ChEBI" id="CHEBI:15377"/>
        <dbReference type="ChEBI" id="CHEBI:15378"/>
        <dbReference type="ChEBI" id="CHEBI:16526"/>
        <dbReference type="ChEBI" id="CHEBI:17544"/>
        <dbReference type="EC" id="4.2.1.1"/>
    </reaction>
</comment>
<dbReference type="InterPro" id="IPR001148">
    <property type="entry name" value="CA_dom"/>
</dbReference>
<dbReference type="PROSITE" id="PS00162">
    <property type="entry name" value="ALPHA_CA_1"/>
    <property type="match status" value="1"/>
</dbReference>
<sequence length="527" mass="57385">MKNVQSVGPQQAKKLQDMLTCHAGGIQKRGARPNPYLGSCRAIEENSIKVGGSHHTATCLMARQNGTSERSTACWETGLSAVEREQCAKSQVDISSTELYPLGDGLQPVINLTDVVGGNYSLDVTAPNHALLPGELGDFGTLLVNGRGFKVRKLSFKAVSSHTWNGVRMPGDRQIEGNWTPPPVIVANVSTHLNASNHSNQSNLSDTTAAAHAAHRQLSDVLGPTVTAPPSASNMPVDRFHRVILSIPLQLGAESQLLRELGLPFEAYKAALKQGSTYSVENTIHVQEGLQQPLAGPFVFYSGGMTTPGCPDWGVRWIVYQTPLEVSIAQLNFLALKVSGVDSTRLDVAPMPSLYKYRQSLPKTAVDAHSTCSPSRPWDYADPSCWPQFYPKCDAGMRQSPINIITSEVTMVGKDNFLAATSWKPVSRLQVTNTGNTLQIASHQLGYVTLIGQDGFPEYYSVASIELHMPSEHCIDGRQFAAELHVVHKRQKYVAFVEDALEDAFPLVTAFLLDIGTDDSLLLTQFY</sequence>
<protein>
    <recommendedName>
        <fullName evidence="3 8">Carbonic anhydrase</fullName>
        <ecNumber evidence="3 8">4.2.1.1</ecNumber>
    </recommendedName>
</protein>
<dbReference type="SUPFAM" id="SSF51069">
    <property type="entry name" value="Carbonic anhydrase"/>
    <property type="match status" value="2"/>
</dbReference>
<evidence type="ECO:0000256" key="6">
    <source>
        <dbReference type="ARBA" id="ARBA00023239"/>
    </source>
</evidence>
<dbReference type="Proteomes" id="UP000626109">
    <property type="component" value="Unassembled WGS sequence"/>
</dbReference>
<evidence type="ECO:0000256" key="1">
    <source>
        <dbReference type="ARBA" id="ARBA00002904"/>
    </source>
</evidence>
<dbReference type="GO" id="GO:0005886">
    <property type="term" value="C:plasma membrane"/>
    <property type="evidence" value="ECO:0007669"/>
    <property type="project" value="TreeGrafter"/>
</dbReference>
<dbReference type="EC" id="4.2.1.1" evidence="3 8"/>
<evidence type="ECO:0000313" key="10">
    <source>
        <dbReference type="EMBL" id="CAE8681080.1"/>
    </source>
</evidence>
<dbReference type="InterPro" id="IPR018338">
    <property type="entry name" value="Carbonic_anhydrase_a-class_CS"/>
</dbReference>
<dbReference type="PROSITE" id="PS51144">
    <property type="entry name" value="ALPHA_CA_2"/>
    <property type="match status" value="1"/>
</dbReference>
<accession>A0A813JQP8</accession>
<dbReference type="Gene3D" id="3.10.200.10">
    <property type="entry name" value="Alpha carbonic anhydrase"/>
    <property type="match status" value="2"/>
</dbReference>
<keyword evidence="4 8" id="KW-0479">Metal-binding</keyword>
<dbReference type="SMART" id="SM01057">
    <property type="entry name" value="Carb_anhydrase"/>
    <property type="match status" value="1"/>
</dbReference>
<name>A0A813JQP8_POLGL</name>
<dbReference type="PANTHER" id="PTHR18952">
    <property type="entry name" value="CARBONIC ANHYDRASE"/>
    <property type="match status" value="1"/>
</dbReference>
<evidence type="ECO:0000256" key="7">
    <source>
        <dbReference type="ARBA" id="ARBA00048348"/>
    </source>
</evidence>
<organism evidence="10 11">
    <name type="scientific">Polarella glacialis</name>
    <name type="common">Dinoflagellate</name>
    <dbReference type="NCBI Taxonomy" id="89957"/>
    <lineage>
        <taxon>Eukaryota</taxon>
        <taxon>Sar</taxon>
        <taxon>Alveolata</taxon>
        <taxon>Dinophyceae</taxon>
        <taxon>Suessiales</taxon>
        <taxon>Suessiaceae</taxon>
        <taxon>Polarella</taxon>
    </lineage>
</organism>
<evidence type="ECO:0000313" key="11">
    <source>
        <dbReference type="Proteomes" id="UP000626109"/>
    </source>
</evidence>
<keyword evidence="5 8" id="KW-0862">Zinc</keyword>
<dbReference type="GO" id="GO:0004089">
    <property type="term" value="F:carbonate dehydratase activity"/>
    <property type="evidence" value="ECO:0007669"/>
    <property type="project" value="UniProtKB-UniRule"/>
</dbReference>
<dbReference type="EMBL" id="CAJNNW010025926">
    <property type="protein sequence ID" value="CAE8681080.1"/>
    <property type="molecule type" value="Genomic_DNA"/>
</dbReference>
<dbReference type="InterPro" id="IPR036398">
    <property type="entry name" value="CA_dom_sf"/>
</dbReference>
<proteinExistence type="inferred from homology"/>
<evidence type="ECO:0000256" key="4">
    <source>
        <dbReference type="ARBA" id="ARBA00022723"/>
    </source>
</evidence>
<dbReference type="InterPro" id="IPR023561">
    <property type="entry name" value="Carbonic_anhydrase_a-class"/>
</dbReference>
<dbReference type="AlphaFoldDB" id="A0A813JQP8"/>
<keyword evidence="6 8" id="KW-0456">Lyase</keyword>
<comment type="function">
    <text evidence="1 8">Reversible hydration of carbon dioxide.</text>
</comment>
<evidence type="ECO:0000256" key="2">
    <source>
        <dbReference type="ARBA" id="ARBA00010718"/>
    </source>
</evidence>
<gene>
    <name evidence="10" type="ORF">PGLA2088_LOCUS22263</name>
</gene>
<comment type="similarity">
    <text evidence="2 8">Belongs to the alpha-carbonic anhydrase family.</text>
</comment>
<feature type="domain" description="Alpha-carbonic anhydrase" evidence="9">
    <location>
        <begin position="376"/>
        <end position="527"/>
    </location>
</feature>
<comment type="cofactor">
    <cofactor evidence="8">
        <name>Zn(2+)</name>
        <dbReference type="ChEBI" id="CHEBI:29105"/>
    </cofactor>
</comment>
<evidence type="ECO:0000259" key="9">
    <source>
        <dbReference type="PROSITE" id="PS51144"/>
    </source>
</evidence>
<dbReference type="GO" id="GO:0008270">
    <property type="term" value="F:zinc ion binding"/>
    <property type="evidence" value="ECO:0007669"/>
    <property type="project" value="UniProtKB-UniRule"/>
</dbReference>
<evidence type="ECO:0000256" key="5">
    <source>
        <dbReference type="ARBA" id="ARBA00022833"/>
    </source>
</evidence>
<evidence type="ECO:0000256" key="8">
    <source>
        <dbReference type="RuleBase" id="RU367011"/>
    </source>
</evidence>
<dbReference type="Pfam" id="PF00194">
    <property type="entry name" value="Carb_anhydrase"/>
    <property type="match status" value="1"/>
</dbReference>